<accession>A0A0H5MJ33</accession>
<feature type="binding site" evidence="5">
    <location>
        <position position="320"/>
    </location>
    <ligand>
        <name>Mg(2+)</name>
        <dbReference type="ChEBI" id="CHEBI:18420"/>
    </ligand>
</feature>
<dbReference type="EC" id="5.4.4.2" evidence="5"/>
<dbReference type="EMBL" id="CWJI01000022">
    <property type="protein sequence ID" value="CRY57116.1"/>
    <property type="molecule type" value="Genomic_DNA"/>
</dbReference>
<dbReference type="SUPFAM" id="SSF56322">
    <property type="entry name" value="ADC synthase"/>
    <property type="match status" value="1"/>
</dbReference>
<organism evidence="7 8">
    <name type="scientific">Yersinia intermedia</name>
    <dbReference type="NCBI Taxonomy" id="631"/>
    <lineage>
        <taxon>Bacteria</taxon>
        <taxon>Pseudomonadati</taxon>
        <taxon>Pseudomonadota</taxon>
        <taxon>Gammaproteobacteria</taxon>
        <taxon>Enterobacterales</taxon>
        <taxon>Yersiniaceae</taxon>
        <taxon>Yersinia</taxon>
    </lineage>
</organism>
<dbReference type="PANTHER" id="PTHR47253">
    <property type="match status" value="1"/>
</dbReference>
<name>A0A0H5MJ33_YERIN</name>
<dbReference type="RefSeq" id="WP_053010418.1">
    <property type="nucleotide sequence ID" value="NZ_CWJI01000022.1"/>
</dbReference>
<evidence type="ECO:0000256" key="4">
    <source>
        <dbReference type="ARBA" id="ARBA00023235"/>
    </source>
</evidence>
<evidence type="ECO:0000256" key="5">
    <source>
        <dbReference type="HAMAP-Rule" id="MF_01935"/>
    </source>
</evidence>
<proteinExistence type="inferred from homology"/>
<dbReference type="HAMAP" id="MF_01935">
    <property type="entry name" value="MenF"/>
    <property type="match status" value="1"/>
</dbReference>
<reference evidence="8" key="1">
    <citation type="submission" date="2015-03" db="EMBL/GenBank/DDBJ databases">
        <authorList>
            <consortium name="Pathogen Informatics"/>
        </authorList>
    </citation>
    <scope>NUCLEOTIDE SEQUENCE [LARGE SCALE GENOMIC DNA]</scope>
    <source>
        <strain evidence="8">R148</strain>
    </source>
</reference>
<dbReference type="InterPro" id="IPR044250">
    <property type="entry name" value="MenF-like"/>
</dbReference>
<feature type="active site" description="Proton acceptor" evidence="5">
    <location>
        <position position="226"/>
    </location>
</feature>
<feature type="binding site" evidence="5">
    <location>
        <position position="452"/>
    </location>
    <ligand>
        <name>Mg(2+)</name>
        <dbReference type="ChEBI" id="CHEBI:18420"/>
    </ligand>
</feature>
<keyword evidence="3 5" id="KW-0460">Magnesium</keyword>
<dbReference type="Pfam" id="PF00425">
    <property type="entry name" value="Chorismate_bind"/>
    <property type="match status" value="1"/>
</dbReference>
<evidence type="ECO:0000256" key="1">
    <source>
        <dbReference type="ARBA" id="ARBA00000799"/>
    </source>
</evidence>
<dbReference type="InterPro" id="IPR004561">
    <property type="entry name" value="IsoChor_synthase"/>
</dbReference>
<gene>
    <name evidence="5 7" type="primary">menF</name>
    <name evidence="7" type="ORF">ERS008476_04164</name>
</gene>
<evidence type="ECO:0000256" key="2">
    <source>
        <dbReference type="ARBA" id="ARBA00005297"/>
    </source>
</evidence>
<dbReference type="GO" id="GO:0000287">
    <property type="term" value="F:magnesium ion binding"/>
    <property type="evidence" value="ECO:0007669"/>
    <property type="project" value="UniProtKB-UniRule"/>
</dbReference>
<comment type="similarity">
    <text evidence="2 5">Belongs to the isochorismate synthase family.</text>
</comment>
<dbReference type="PANTHER" id="PTHR47253:SF4">
    <property type="entry name" value="ISOCHORISMATE SYNTHASE 2, CHLOROPLASTIC"/>
    <property type="match status" value="1"/>
</dbReference>
<dbReference type="GO" id="GO:0009234">
    <property type="term" value="P:menaquinone biosynthetic process"/>
    <property type="evidence" value="ECO:0007669"/>
    <property type="project" value="UniProtKB-UniRule"/>
</dbReference>
<dbReference type="InterPro" id="IPR015890">
    <property type="entry name" value="Chorismate_C"/>
</dbReference>
<feature type="active site" description="Proton donor" evidence="5">
    <location>
        <position position="276"/>
    </location>
</feature>
<dbReference type="GO" id="GO:0008909">
    <property type="term" value="F:isochorismate synthase activity"/>
    <property type="evidence" value="ECO:0007669"/>
    <property type="project" value="UniProtKB-UniRule"/>
</dbReference>
<evidence type="ECO:0000313" key="8">
    <source>
        <dbReference type="Proteomes" id="UP000043316"/>
    </source>
</evidence>
<evidence type="ECO:0000259" key="6">
    <source>
        <dbReference type="Pfam" id="PF00425"/>
    </source>
</evidence>
<dbReference type="UniPathway" id="UPA00079"/>
<dbReference type="Proteomes" id="UP000043316">
    <property type="component" value="Unassembled WGS sequence"/>
</dbReference>
<keyword evidence="5" id="KW-0479">Metal-binding</keyword>
<dbReference type="Gene3D" id="3.60.120.10">
    <property type="entry name" value="Anthranilate synthase"/>
    <property type="match status" value="1"/>
</dbReference>
<evidence type="ECO:0000313" key="7">
    <source>
        <dbReference type="EMBL" id="CRY57116.1"/>
    </source>
</evidence>
<comment type="cofactor">
    <cofactor evidence="5">
        <name>Mg(2+)</name>
        <dbReference type="ChEBI" id="CHEBI:18420"/>
    </cofactor>
</comment>
<evidence type="ECO:0000256" key="3">
    <source>
        <dbReference type="ARBA" id="ARBA00022842"/>
    </source>
</evidence>
<comment type="catalytic activity">
    <reaction evidence="1 5">
        <text>chorismate = isochorismate</text>
        <dbReference type="Rhea" id="RHEA:18985"/>
        <dbReference type="ChEBI" id="CHEBI:29748"/>
        <dbReference type="ChEBI" id="CHEBI:29780"/>
        <dbReference type="EC" id="5.4.4.2"/>
    </reaction>
</comment>
<keyword evidence="4 5" id="KW-0413">Isomerase</keyword>
<dbReference type="AlphaFoldDB" id="A0A0H5MJ33"/>
<dbReference type="NCBIfam" id="TIGR00543">
    <property type="entry name" value="isochor_syn"/>
    <property type="match status" value="1"/>
</dbReference>
<dbReference type="InterPro" id="IPR005801">
    <property type="entry name" value="ADC_synthase"/>
</dbReference>
<comment type="function">
    <text evidence="5">Catalyzes the conversion of chorismate to isochorismate.</text>
</comment>
<comment type="pathway">
    <text evidence="5">Quinol/quinone metabolism; 1,4-dihydroxy-2-naphthoate biosynthesis; 1,4-dihydroxy-2-naphthoate from chorismate: step 1/7.</text>
</comment>
<keyword evidence="5" id="KW-0474">Menaquinone biosynthesis</keyword>
<comment type="pathway">
    <text evidence="5">Quinol/quinone metabolism; menaquinone biosynthesis.</text>
</comment>
<feature type="domain" description="Chorismate-utilising enzyme C-terminal" evidence="6">
    <location>
        <begin position="206"/>
        <end position="456"/>
    </location>
</feature>
<dbReference type="InterPro" id="IPR034681">
    <property type="entry name" value="MenF"/>
</dbReference>
<sequence>MKQLSGLLGELRQKLRAGFPEQAGIRQIILPASGQVGNQLLEWLAAQCHFPQFYWHHRDGHEEAAVCGQTRQFNDMQSADEFIQQHQLTKLNNETSGLRIWGLNAYEPVSAVDAAADSKTCATHSAQSTYSTQSIQSTRTSFLFLPRIEILRRGNHTHVTLNLVSDFSLQQDALLAIAFIDQLVTAKPLPTLDVHVQQASHMPEFPQWRDLIELALGDIEQQTMEKVVLARATRLVLDKPLSCSAFMAASRQVNHHCFHYMLRFDASKAFLGSSPERLYLRQKWHLETEALAGTASNDDDHQQARVLSDWLMQDEKNQRENLLVVDDICQRLQGGVAAVDVMPPEIIRLRKVQHLRRRIHAKLNRASDTDCLQRLQPTAAVAGLPRNVARQFIAQNEPFSRGWYAGSAGYLSLQQSEFSVTLRSAWVEDQRINLYAGAGIVAGSDPELEWQEINHKSAGLRTLLDSHPQDNKS</sequence>
<dbReference type="UniPathway" id="UPA01057">
    <property type="reaction ID" value="UER00163"/>
</dbReference>
<protein>
    <recommendedName>
        <fullName evidence="5">Isochorismate synthase MenF</fullName>
        <ecNumber evidence="5">5.4.4.2</ecNumber>
    </recommendedName>
    <alternativeName>
        <fullName evidence="5">Isochorismate mutase</fullName>
    </alternativeName>
</protein>